<evidence type="ECO:0000259" key="2">
    <source>
        <dbReference type="Pfam" id="PF25273"/>
    </source>
</evidence>
<feature type="domain" description="DUF7869" evidence="2">
    <location>
        <begin position="557"/>
        <end position="637"/>
    </location>
</feature>
<feature type="region of interest" description="Disordered" evidence="1">
    <location>
        <begin position="101"/>
        <end position="235"/>
    </location>
</feature>
<sequence>MSGRSEQILSALGIRLNRPLKSQTNSFLRLSSTKSGKDILQSKQAGGNIVVEKTQNPGTSQQPDCEQSSNLNLVQVVEGCLELKPVSEPIRLMQTAGLDTNETILSPSTKPEENLDSKKDSVKTSNTCKPGHSSSTRSGSSTSSGSSSSSGSSTSSNASSGDSSSGSSCCSSQVDDSDADPTYEINEDNESEEPNSVTELDIKNRKSRKRKRNPDGWKRNISKQLRNSGKEYRSLKTGKLVPPKKILPPCKATCKLKCTTKFSEEDRQQYFKDFWELGSLERQRHFILDHMQNIQPKYRHVVIDRKKERSLNKAYYFTKLYQRKQVCFLYFRNTLGISERFVRTVKTKEKDGWLDVDLRGKNKHSVVPEEIKSGMRNHLSSIPAVDSHYTRANTQRKYIEGGKTVTDLYNDYVNLCKVKNEGHGSLSLYRHLFNYEYNMSFHIPKKDQCLKCTTYKNSNPDEQRELELDHQIHIEEKELSRAEKNDDKTKRSELFQVACFDLQAALPVPRGDVSSFYYKSRLNCYNFTVCELQQKELGPVESFFWHEGEGQASEIGTCLLKFLKKKADVANSDNLNIVLYSDNCGGQGKNKFIITAFMYAIAHYKINSITHKFFVVGHGQNEGDASHSVIEKAIKKALKNGPIYIPAHYAAIISCAKKKGNKFRVHELAHDDFYDLKDLTEKVTNSPFNENFRGAKFNFNDIRIVKVERAHLDRFFYKMSYKEPEFQAVVIRDTKTRQRKKLNKLEEYNLVPAYSGPLPISKRKFSDLQSLLQNKSIPAAHKLFYTSLHNEEDEHGD</sequence>
<dbReference type="AlphaFoldDB" id="A0A9P0CE88"/>
<dbReference type="PANTHER" id="PTHR10773:SF19">
    <property type="match status" value="1"/>
</dbReference>
<organism evidence="3 4">
    <name type="scientific">Psylliodes chrysocephalus</name>
    <dbReference type="NCBI Taxonomy" id="3402493"/>
    <lineage>
        <taxon>Eukaryota</taxon>
        <taxon>Metazoa</taxon>
        <taxon>Ecdysozoa</taxon>
        <taxon>Arthropoda</taxon>
        <taxon>Hexapoda</taxon>
        <taxon>Insecta</taxon>
        <taxon>Pterygota</taxon>
        <taxon>Neoptera</taxon>
        <taxon>Endopterygota</taxon>
        <taxon>Coleoptera</taxon>
        <taxon>Polyphaga</taxon>
        <taxon>Cucujiformia</taxon>
        <taxon>Chrysomeloidea</taxon>
        <taxon>Chrysomelidae</taxon>
        <taxon>Galerucinae</taxon>
        <taxon>Alticini</taxon>
        <taxon>Psylliodes</taxon>
    </lineage>
</organism>
<feature type="compositionally biased region" description="Low complexity" evidence="1">
    <location>
        <begin position="133"/>
        <end position="172"/>
    </location>
</feature>
<dbReference type="Pfam" id="PF25273">
    <property type="entry name" value="DUF7869"/>
    <property type="match status" value="1"/>
</dbReference>
<dbReference type="EMBL" id="OV651813">
    <property type="protein sequence ID" value="CAH1099676.1"/>
    <property type="molecule type" value="Genomic_DNA"/>
</dbReference>
<evidence type="ECO:0000313" key="3">
    <source>
        <dbReference type="EMBL" id="CAH1099676.1"/>
    </source>
</evidence>
<dbReference type="Proteomes" id="UP001153636">
    <property type="component" value="Chromosome 1"/>
</dbReference>
<evidence type="ECO:0000256" key="1">
    <source>
        <dbReference type="SAM" id="MobiDB-lite"/>
    </source>
</evidence>
<feature type="compositionally biased region" description="Basic and acidic residues" evidence="1">
    <location>
        <begin position="110"/>
        <end position="122"/>
    </location>
</feature>
<dbReference type="InterPro" id="IPR057191">
    <property type="entry name" value="DUF7869"/>
</dbReference>
<keyword evidence="4" id="KW-1185">Reference proteome</keyword>
<name>A0A9P0CE88_9CUCU</name>
<dbReference type="OrthoDB" id="434783at2759"/>
<protein>
    <recommendedName>
        <fullName evidence="2">DUF7869 domain-containing protein</fullName>
    </recommendedName>
</protein>
<accession>A0A9P0CE88</accession>
<evidence type="ECO:0000313" key="4">
    <source>
        <dbReference type="Proteomes" id="UP001153636"/>
    </source>
</evidence>
<gene>
    <name evidence="3" type="ORF">PSYICH_LOCUS935</name>
</gene>
<dbReference type="PANTHER" id="PTHR10773">
    <property type="entry name" value="DNA-DIRECTED RNA POLYMERASES I, II, AND III SUBUNIT RPABC2"/>
    <property type="match status" value="1"/>
</dbReference>
<reference evidence="3" key="1">
    <citation type="submission" date="2022-01" db="EMBL/GenBank/DDBJ databases">
        <authorList>
            <person name="King R."/>
        </authorList>
    </citation>
    <scope>NUCLEOTIDE SEQUENCE</scope>
</reference>
<feature type="compositionally biased region" description="Acidic residues" evidence="1">
    <location>
        <begin position="175"/>
        <end position="193"/>
    </location>
</feature>
<proteinExistence type="predicted"/>